<dbReference type="InterPro" id="IPR020056">
    <property type="entry name" value="Rbsml_bL25/Gln-tRNA_synth_N"/>
</dbReference>
<dbReference type="InterPro" id="IPR001021">
    <property type="entry name" value="Ribosomal_bL25_long"/>
</dbReference>
<sequence>MVQVVTFKVEKREKAGKGAARAVRRLGLVPGVIYGDKQEAVLVQMDPRQLIAALHKPGFYSHQYDLVVEGGETHRVMAQDVQFHVVTDAPLHVDFLRVNKDHAVHAEVQVEFINQNECPGLKKGGTLNVVRHSVEVIARPDDLPEQIVVDLAGLEINASVHISNVKLPEGVRPAIADRDFTIATISAPAGGKTE</sequence>
<dbReference type="EMBL" id="JACIIX010000001">
    <property type="protein sequence ID" value="MBB6209136.1"/>
    <property type="molecule type" value="Genomic_DNA"/>
</dbReference>
<dbReference type="InterPro" id="IPR029751">
    <property type="entry name" value="Ribosomal_L25_dom"/>
</dbReference>
<dbReference type="NCBIfam" id="TIGR00731">
    <property type="entry name" value="bL25_bact_ctc"/>
    <property type="match status" value="1"/>
</dbReference>
<dbReference type="SUPFAM" id="SSF50715">
    <property type="entry name" value="Ribosomal protein L25-like"/>
    <property type="match status" value="1"/>
</dbReference>
<dbReference type="AlphaFoldDB" id="A0A7W9ZCY9"/>
<evidence type="ECO:0000259" key="6">
    <source>
        <dbReference type="Pfam" id="PF01386"/>
    </source>
</evidence>
<gene>
    <name evidence="5" type="primary">rplY</name>
    <name evidence="5" type="synonym">ctc</name>
    <name evidence="8" type="ORF">FHS48_000517</name>
</gene>
<dbReference type="CDD" id="cd00495">
    <property type="entry name" value="Ribosomal_L25_TL5_CTC"/>
    <property type="match status" value="1"/>
</dbReference>
<dbReference type="Proteomes" id="UP000544872">
    <property type="component" value="Unassembled WGS sequence"/>
</dbReference>
<organism evidence="8 9">
    <name type="scientific">Novispirillum itersonii</name>
    <name type="common">Aquaspirillum itersonii</name>
    <dbReference type="NCBI Taxonomy" id="189"/>
    <lineage>
        <taxon>Bacteria</taxon>
        <taxon>Pseudomonadati</taxon>
        <taxon>Pseudomonadota</taxon>
        <taxon>Alphaproteobacteria</taxon>
        <taxon>Rhodospirillales</taxon>
        <taxon>Novispirillaceae</taxon>
        <taxon>Novispirillum</taxon>
    </lineage>
</organism>
<keyword evidence="1 5" id="KW-0699">rRNA-binding</keyword>
<protein>
    <recommendedName>
        <fullName evidence="5">Large ribosomal subunit protein bL25</fullName>
    </recommendedName>
    <alternativeName>
        <fullName evidence="5">General stress protein CTC</fullName>
    </alternativeName>
</protein>
<keyword evidence="2 5" id="KW-0694">RNA-binding</keyword>
<reference evidence="8 9" key="1">
    <citation type="submission" date="2020-08" db="EMBL/GenBank/DDBJ databases">
        <title>Genomic Encyclopedia of Type Strains, Phase IV (KMG-IV): sequencing the most valuable type-strain genomes for metagenomic binning, comparative biology and taxonomic classification.</title>
        <authorList>
            <person name="Goeker M."/>
        </authorList>
    </citation>
    <scope>NUCLEOTIDE SEQUENCE [LARGE SCALE GENOMIC DNA]</scope>
    <source>
        <strain evidence="8 9">DSM 11590</strain>
    </source>
</reference>
<dbReference type="InterPro" id="IPR011035">
    <property type="entry name" value="Ribosomal_bL25/Gln-tRNA_synth"/>
</dbReference>
<evidence type="ECO:0000313" key="8">
    <source>
        <dbReference type="EMBL" id="MBB6209136.1"/>
    </source>
</evidence>
<evidence type="ECO:0000256" key="4">
    <source>
        <dbReference type="ARBA" id="ARBA00023274"/>
    </source>
</evidence>
<dbReference type="NCBIfam" id="NF004128">
    <property type="entry name" value="PRK05618.1-2"/>
    <property type="match status" value="1"/>
</dbReference>
<evidence type="ECO:0000256" key="2">
    <source>
        <dbReference type="ARBA" id="ARBA00022884"/>
    </source>
</evidence>
<keyword evidence="4 5" id="KW-0687">Ribonucleoprotein</keyword>
<dbReference type="InterPro" id="IPR020057">
    <property type="entry name" value="Ribosomal_bL25_b-dom"/>
</dbReference>
<feature type="domain" description="Large ribosomal subunit protein bL25 beta" evidence="7">
    <location>
        <begin position="104"/>
        <end position="188"/>
    </location>
</feature>
<evidence type="ECO:0000256" key="5">
    <source>
        <dbReference type="HAMAP-Rule" id="MF_01334"/>
    </source>
</evidence>
<dbReference type="HAMAP" id="MF_01334">
    <property type="entry name" value="Ribosomal_bL25_CTC"/>
    <property type="match status" value="1"/>
</dbReference>
<dbReference type="Gene3D" id="2.40.240.10">
    <property type="entry name" value="Ribosomal Protein L25, Chain P"/>
    <property type="match status" value="1"/>
</dbReference>
<dbReference type="Pfam" id="PF14693">
    <property type="entry name" value="Ribosomal_TL5_C"/>
    <property type="match status" value="1"/>
</dbReference>
<comment type="similarity">
    <text evidence="5">Belongs to the bacterial ribosomal protein bL25 family. CTC subfamily.</text>
</comment>
<evidence type="ECO:0000259" key="7">
    <source>
        <dbReference type="Pfam" id="PF14693"/>
    </source>
</evidence>
<dbReference type="PANTHER" id="PTHR33284">
    <property type="entry name" value="RIBOSOMAL PROTEIN L25/GLN-TRNA SYNTHETASE, ANTI-CODON-BINDING DOMAIN-CONTAINING PROTEIN"/>
    <property type="match status" value="1"/>
</dbReference>
<evidence type="ECO:0000256" key="3">
    <source>
        <dbReference type="ARBA" id="ARBA00022980"/>
    </source>
</evidence>
<dbReference type="GO" id="GO:0008097">
    <property type="term" value="F:5S rRNA binding"/>
    <property type="evidence" value="ECO:0007669"/>
    <property type="project" value="InterPro"/>
</dbReference>
<dbReference type="Gene3D" id="2.170.120.20">
    <property type="entry name" value="Ribosomal protein L25, beta domain"/>
    <property type="match status" value="1"/>
</dbReference>
<dbReference type="InterPro" id="IPR020930">
    <property type="entry name" value="Ribosomal_uL5_bac-type"/>
</dbReference>
<dbReference type="Pfam" id="PF01386">
    <property type="entry name" value="Ribosomal_L25p"/>
    <property type="match status" value="1"/>
</dbReference>
<feature type="domain" description="Large ribosomal subunit protein bL25 L25" evidence="6">
    <location>
        <begin position="8"/>
        <end position="95"/>
    </location>
</feature>
<proteinExistence type="inferred from homology"/>
<keyword evidence="9" id="KW-1185">Reference proteome</keyword>
<dbReference type="PANTHER" id="PTHR33284:SF1">
    <property type="entry name" value="RIBOSOMAL PROTEIN L25_GLN-TRNA SYNTHETASE, ANTI-CODON-BINDING DOMAIN-CONTAINING PROTEIN"/>
    <property type="match status" value="1"/>
</dbReference>
<comment type="function">
    <text evidence="5">This is one of the proteins that binds to the 5S RNA in the ribosome where it forms part of the central protuberance.</text>
</comment>
<dbReference type="RefSeq" id="WP_184261051.1">
    <property type="nucleotide sequence ID" value="NZ_JACIIX010000001.1"/>
</dbReference>
<dbReference type="NCBIfam" id="NF004612">
    <property type="entry name" value="PRK05943.1"/>
    <property type="match status" value="1"/>
</dbReference>
<dbReference type="GO" id="GO:0003735">
    <property type="term" value="F:structural constituent of ribosome"/>
    <property type="evidence" value="ECO:0007669"/>
    <property type="project" value="InterPro"/>
</dbReference>
<keyword evidence="3 5" id="KW-0689">Ribosomal protein</keyword>
<name>A0A7W9ZCY9_NOVIT</name>
<evidence type="ECO:0000256" key="1">
    <source>
        <dbReference type="ARBA" id="ARBA00022730"/>
    </source>
</evidence>
<evidence type="ECO:0000313" key="9">
    <source>
        <dbReference type="Proteomes" id="UP000544872"/>
    </source>
</evidence>
<dbReference type="GO" id="GO:0006412">
    <property type="term" value="P:translation"/>
    <property type="evidence" value="ECO:0007669"/>
    <property type="project" value="UniProtKB-UniRule"/>
</dbReference>
<comment type="caution">
    <text evidence="8">The sequence shown here is derived from an EMBL/GenBank/DDBJ whole genome shotgun (WGS) entry which is preliminary data.</text>
</comment>
<accession>A0A7W9ZCY9</accession>
<dbReference type="GO" id="GO:0022625">
    <property type="term" value="C:cytosolic large ribosomal subunit"/>
    <property type="evidence" value="ECO:0007669"/>
    <property type="project" value="TreeGrafter"/>
</dbReference>
<dbReference type="InterPro" id="IPR037121">
    <property type="entry name" value="Ribosomal_bL25_C"/>
</dbReference>
<comment type="subunit">
    <text evidence="5">Part of the 50S ribosomal subunit; part of the 5S rRNA/L5/L18/L25 subcomplex. Contacts the 5S rRNA. Binds to the 5S rRNA independently of L5 and L18.</text>
</comment>